<evidence type="ECO:0000256" key="3">
    <source>
        <dbReference type="ARBA" id="ARBA00007806"/>
    </source>
</evidence>
<dbReference type="SUPFAM" id="SSF74650">
    <property type="entry name" value="Galactose mutarotase-like"/>
    <property type="match status" value="1"/>
</dbReference>
<dbReference type="GO" id="GO:0106407">
    <property type="term" value="F:Glc2Man9GlcNAc2 oligosaccharide glucosidase activity"/>
    <property type="evidence" value="ECO:0007669"/>
    <property type="project" value="EnsemblFungi"/>
</dbReference>
<comment type="pathway">
    <text evidence="2">Glycan metabolism; N-glycan metabolism.</text>
</comment>
<evidence type="ECO:0000256" key="2">
    <source>
        <dbReference type="ARBA" id="ARBA00004833"/>
    </source>
</evidence>
<feature type="domain" description="Glycoside hydrolase family 31 TIM barrel" evidence="12">
    <location>
        <begin position="359"/>
        <end position="687"/>
    </location>
</feature>
<gene>
    <name evidence="15" type="primary">KAFR0G02180</name>
    <name evidence="15" type="ORF">KAFR_0G02180</name>
</gene>
<dbReference type="RefSeq" id="XP_003958387.1">
    <property type="nucleotide sequence ID" value="XM_003958338.1"/>
</dbReference>
<dbReference type="SUPFAM" id="SSF51011">
    <property type="entry name" value="Glycosyl hydrolase domain"/>
    <property type="match status" value="1"/>
</dbReference>
<dbReference type="PANTHER" id="PTHR22762">
    <property type="entry name" value="ALPHA-GLUCOSIDASE"/>
    <property type="match status" value="1"/>
</dbReference>
<dbReference type="GO" id="GO:0030246">
    <property type="term" value="F:carbohydrate binding"/>
    <property type="evidence" value="ECO:0007669"/>
    <property type="project" value="InterPro"/>
</dbReference>
<dbReference type="CDD" id="cd06603">
    <property type="entry name" value="GH31_GANC_GANAB_alpha"/>
    <property type="match status" value="1"/>
</dbReference>
<protein>
    <recommendedName>
        <fullName evidence="9">Glucosidase II subunit alpha</fullName>
    </recommendedName>
</protein>
<dbReference type="GO" id="GO:0070880">
    <property type="term" value="P:fungal-type cell wall beta-glucan biosynthetic process"/>
    <property type="evidence" value="ECO:0007669"/>
    <property type="project" value="EnsemblFungi"/>
</dbReference>
<keyword evidence="5 10" id="KW-0378">Hydrolase</keyword>
<dbReference type="FunCoup" id="H2AY02">
    <property type="interactions" value="1022"/>
</dbReference>
<dbReference type="HOGENOM" id="CLU_000631_7_0_1"/>
<keyword evidence="6" id="KW-0256">Endoplasmic reticulum</keyword>
<keyword evidence="7" id="KW-0325">Glycoprotein</keyword>
<keyword evidence="4 11" id="KW-0732">Signal</keyword>
<dbReference type="InterPro" id="IPR013780">
    <property type="entry name" value="Glyco_hydro_b"/>
</dbReference>
<dbReference type="OrthoDB" id="1334205at2759"/>
<dbReference type="Pfam" id="PF01055">
    <property type="entry name" value="Glyco_hydro_31_2nd"/>
    <property type="match status" value="1"/>
</dbReference>
<dbReference type="STRING" id="1071382.H2AY02"/>
<name>H2AY02_KAZAF</name>
<comment type="subcellular location">
    <subcellularLocation>
        <location evidence="1">Endoplasmic reticulum</location>
    </subcellularLocation>
</comment>
<evidence type="ECO:0000256" key="7">
    <source>
        <dbReference type="ARBA" id="ARBA00023180"/>
    </source>
</evidence>
<accession>H2AY02</accession>
<organism evidence="15 16">
    <name type="scientific">Kazachstania africana (strain ATCC 22294 / BCRC 22015 / CBS 2517 / CECT 1963 / NBRC 1671 / NRRL Y-8276)</name>
    <name type="common">Yeast</name>
    <name type="synonym">Kluyveromyces africanus</name>
    <dbReference type="NCBI Taxonomy" id="1071382"/>
    <lineage>
        <taxon>Eukaryota</taxon>
        <taxon>Fungi</taxon>
        <taxon>Dikarya</taxon>
        <taxon>Ascomycota</taxon>
        <taxon>Saccharomycotina</taxon>
        <taxon>Saccharomycetes</taxon>
        <taxon>Saccharomycetales</taxon>
        <taxon>Saccharomycetaceae</taxon>
        <taxon>Kazachstania</taxon>
    </lineage>
</organism>
<dbReference type="Pfam" id="PF21365">
    <property type="entry name" value="Glyco_hydro_31_3rd"/>
    <property type="match status" value="1"/>
</dbReference>
<dbReference type="eggNOG" id="KOG1066">
    <property type="taxonomic scope" value="Eukaryota"/>
</dbReference>
<keyword evidence="16" id="KW-1185">Reference proteome</keyword>
<evidence type="ECO:0000259" key="12">
    <source>
        <dbReference type="Pfam" id="PF01055"/>
    </source>
</evidence>
<dbReference type="Pfam" id="PF13802">
    <property type="entry name" value="Gal_mutarotas_2"/>
    <property type="match status" value="1"/>
</dbReference>
<evidence type="ECO:0000313" key="15">
    <source>
        <dbReference type="EMBL" id="CCF59252.1"/>
    </source>
</evidence>
<feature type="domain" description="Glycoside hydrolase family 31 N-terminal" evidence="13">
    <location>
        <begin position="92"/>
        <end position="316"/>
    </location>
</feature>
<dbReference type="InterPro" id="IPR025887">
    <property type="entry name" value="Glyco_hydro_31_N_dom"/>
</dbReference>
<keyword evidence="8 10" id="KW-0326">Glycosidase</keyword>
<dbReference type="GO" id="GO:0005788">
    <property type="term" value="C:endoplasmic reticulum lumen"/>
    <property type="evidence" value="ECO:0007669"/>
    <property type="project" value="EnsemblFungi"/>
</dbReference>
<evidence type="ECO:0000259" key="13">
    <source>
        <dbReference type="Pfam" id="PF13802"/>
    </source>
</evidence>
<feature type="chain" id="PRO_5003559421" description="Glucosidase II subunit alpha" evidence="11">
    <location>
        <begin position="20"/>
        <end position="926"/>
    </location>
</feature>
<dbReference type="PANTHER" id="PTHR22762:SF54">
    <property type="entry name" value="BCDNA.GH04962"/>
    <property type="match status" value="1"/>
</dbReference>
<dbReference type="InterPro" id="IPR000322">
    <property type="entry name" value="Glyco_hydro_31_TIM"/>
</dbReference>
<evidence type="ECO:0000256" key="1">
    <source>
        <dbReference type="ARBA" id="ARBA00004240"/>
    </source>
</evidence>
<dbReference type="GO" id="GO:0006491">
    <property type="term" value="P:N-glycan processing"/>
    <property type="evidence" value="ECO:0007669"/>
    <property type="project" value="EnsemblFungi"/>
</dbReference>
<dbReference type="GeneID" id="13887231"/>
<dbReference type="InParanoid" id="H2AY02"/>
<sequence length="926" mass="106740">MLIWKLIWLLLSVCHLCNAFSDYLLKKCDQSGFCQRNRHYASQIDSSKSYYAIDEGTLHWNDTVLSATIIKTVKGNPIARLPFTLTYFQNLDSLRFTIDEIREIDESSFIIDTNRYNETWKWSFEKLPQSDTLTVKKIKSNAFSWFKTVQNIITIENSNNDLKIELSMDSFHLDIYHNSEKVISVNEKSLLNIEHYRTPELNEENVNVEESIFNMFHDNFQYSRDDSMPLGPESVGLDFKLYNFNSVYGIPEHADSLRLKDTRNSDPYRLFNVDVFEYNINSTMPTYGSIPLMISTNTRNESIGLFWNNAADTWIDIKYEDKDTLTHWYSENGIIDVVLLFGSKPTDIISQYVELTGKPALPLISSIGYHQCRWNYNDELDVLNVENGLDSMGIPFDFIWLDLEYTDDKKFFTWKLDSFGNPLRLLKKLNQLGRNLVVLIDPHLKDNYFVSDLLKTKSVEVKNYLNQTFVGHCWPGDSIWIDTLSQFGQSVWFELFKNFTSSFVSNNLFNLHFWNDMNEPSIFNGPETTAPKDLIHDGREERSIHNLYGLTVHEATYASIKELYHSMKRPFILTRSFFAGSQRTAATWTGDNVASWDYLKVSIPMVLTNNIAGMPFIGADVAGFVGNPSNELIIRWYQAGIWYPFFRAHAHIDSMRREPYLLDNSTRNIVRETIQLRYSLLPTFYTAFYESSSSGSPIAKPMVFQYNNYEEFYDIDDQFYIGDFGLLIKPITDEGATTTTIYFPPGIFYDLKSMKSFQVEEHAQRIEVPAPVEKVPAFIEGGHIITKRERSRRSTKPMTNDPYTLVIAPGLANNAQGKLYVDDGESFDYQNGESIETIFTLSNGEVLTNNVVHGHSLRSETLGNLKIEKIIIGLTQQNGDLLKDFVNINSNGEEYQIPVHKNAEGTMAFIKDPLVSIDENWEISFN</sequence>
<proteinExistence type="inferred from homology"/>
<dbReference type="KEGG" id="kaf:KAFR_0G02180"/>
<evidence type="ECO:0000313" key="16">
    <source>
        <dbReference type="Proteomes" id="UP000005220"/>
    </source>
</evidence>
<evidence type="ECO:0000256" key="11">
    <source>
        <dbReference type="SAM" id="SignalP"/>
    </source>
</evidence>
<dbReference type="InterPro" id="IPR048395">
    <property type="entry name" value="Glyco_hydro_31_C"/>
</dbReference>
<dbReference type="Gene3D" id="3.20.20.80">
    <property type="entry name" value="Glycosidases"/>
    <property type="match status" value="1"/>
</dbReference>
<evidence type="ECO:0000256" key="10">
    <source>
        <dbReference type="RuleBase" id="RU361185"/>
    </source>
</evidence>
<dbReference type="GO" id="GO:0017177">
    <property type="term" value="C:glucosidase II complex"/>
    <property type="evidence" value="ECO:0007669"/>
    <property type="project" value="EnsemblFungi"/>
</dbReference>
<dbReference type="InterPro" id="IPR011013">
    <property type="entry name" value="Gal_mutarotase_sf_dom"/>
</dbReference>
<dbReference type="CDD" id="cd14752">
    <property type="entry name" value="GH31_N"/>
    <property type="match status" value="1"/>
</dbReference>
<dbReference type="AlphaFoldDB" id="H2AY02"/>
<evidence type="ECO:0000256" key="8">
    <source>
        <dbReference type="ARBA" id="ARBA00023295"/>
    </source>
</evidence>
<dbReference type="Gene3D" id="2.60.40.1760">
    <property type="entry name" value="glycosyl hydrolase (family 31)"/>
    <property type="match status" value="1"/>
</dbReference>
<evidence type="ECO:0000259" key="14">
    <source>
        <dbReference type="Pfam" id="PF21365"/>
    </source>
</evidence>
<evidence type="ECO:0000256" key="4">
    <source>
        <dbReference type="ARBA" id="ARBA00022729"/>
    </source>
</evidence>
<feature type="signal peptide" evidence="11">
    <location>
        <begin position="1"/>
        <end position="19"/>
    </location>
</feature>
<feature type="domain" description="Glycosyl hydrolase family 31 C-terminal" evidence="14">
    <location>
        <begin position="695"/>
        <end position="785"/>
    </location>
</feature>
<dbReference type="Gene3D" id="2.60.40.1180">
    <property type="entry name" value="Golgi alpha-mannosidase II"/>
    <property type="match status" value="2"/>
</dbReference>
<reference evidence="15 16" key="1">
    <citation type="journal article" date="2011" name="Proc. Natl. Acad. Sci. U.S.A.">
        <title>Evolutionary erosion of yeast sex chromosomes by mating-type switching accidents.</title>
        <authorList>
            <person name="Gordon J.L."/>
            <person name="Armisen D."/>
            <person name="Proux-Wera E."/>
            <person name="Oheigeartaigh S.S."/>
            <person name="Byrne K.P."/>
            <person name="Wolfe K.H."/>
        </authorList>
    </citation>
    <scope>NUCLEOTIDE SEQUENCE [LARGE SCALE GENOMIC DNA]</scope>
    <source>
        <strain evidence="16">ATCC 22294 / BCRC 22015 / CBS 2517 / CECT 1963 / NBRC 1671 / NRRL Y-8276</strain>
    </source>
</reference>
<evidence type="ECO:0000256" key="6">
    <source>
        <dbReference type="ARBA" id="ARBA00022824"/>
    </source>
</evidence>
<dbReference type="InterPro" id="IPR017853">
    <property type="entry name" value="GH"/>
</dbReference>
<evidence type="ECO:0000256" key="9">
    <source>
        <dbReference type="ARBA" id="ARBA00042895"/>
    </source>
</evidence>
<dbReference type="EMBL" id="HE650827">
    <property type="protein sequence ID" value="CCF59252.1"/>
    <property type="molecule type" value="Genomic_DNA"/>
</dbReference>
<dbReference type="Proteomes" id="UP000005220">
    <property type="component" value="Chromosome 7"/>
</dbReference>
<evidence type="ECO:0000256" key="5">
    <source>
        <dbReference type="ARBA" id="ARBA00022801"/>
    </source>
</evidence>
<comment type="similarity">
    <text evidence="3 10">Belongs to the glycosyl hydrolase 31 family.</text>
</comment>
<dbReference type="SUPFAM" id="SSF51445">
    <property type="entry name" value="(Trans)glycosidases"/>
    <property type="match status" value="1"/>
</dbReference>
<dbReference type="GO" id="GO:0033919">
    <property type="term" value="F:glucan 1,3-alpha-glucosidase activity"/>
    <property type="evidence" value="ECO:0007669"/>
    <property type="project" value="EnsemblFungi"/>
</dbReference>